<evidence type="ECO:0000313" key="4">
    <source>
        <dbReference type="Proteomes" id="UP000483004"/>
    </source>
</evidence>
<dbReference type="Pfam" id="PF05016">
    <property type="entry name" value="ParE_toxin"/>
    <property type="match status" value="1"/>
</dbReference>
<feature type="region of interest" description="Disordered" evidence="2">
    <location>
        <begin position="1"/>
        <end position="22"/>
    </location>
</feature>
<keyword evidence="1" id="KW-1277">Toxin-antitoxin system</keyword>
<dbReference type="Gene3D" id="3.30.2310.20">
    <property type="entry name" value="RelE-like"/>
    <property type="match status" value="1"/>
</dbReference>
<name>A0A6L3VFL4_9ACTN</name>
<dbReference type="InterPro" id="IPR035093">
    <property type="entry name" value="RelE/ParE_toxin_dom_sf"/>
</dbReference>
<evidence type="ECO:0000256" key="2">
    <source>
        <dbReference type="SAM" id="MobiDB-lite"/>
    </source>
</evidence>
<dbReference type="EMBL" id="WBMR01000209">
    <property type="protein sequence ID" value="KAB2365232.1"/>
    <property type="molecule type" value="Genomic_DNA"/>
</dbReference>
<evidence type="ECO:0000313" key="3">
    <source>
        <dbReference type="EMBL" id="KAB2365232.1"/>
    </source>
</evidence>
<dbReference type="AlphaFoldDB" id="A0A6L3VFL4"/>
<evidence type="ECO:0000256" key="1">
    <source>
        <dbReference type="ARBA" id="ARBA00022649"/>
    </source>
</evidence>
<accession>A0A6L3VFL4</accession>
<feature type="compositionally biased region" description="Gly residues" evidence="2">
    <location>
        <begin position="1"/>
        <end position="12"/>
    </location>
</feature>
<protein>
    <submittedName>
        <fullName evidence="3">Type II toxin-antitoxin system RelE/ParE family toxin</fullName>
    </submittedName>
</protein>
<comment type="caution">
    <text evidence="3">The sequence shown here is derived from an EMBL/GenBank/DDBJ whole genome shotgun (WGS) entry which is preliminary data.</text>
</comment>
<dbReference type="InterPro" id="IPR007712">
    <property type="entry name" value="RelE/ParE_toxin"/>
</dbReference>
<dbReference type="Proteomes" id="UP000483004">
    <property type="component" value="Unassembled WGS sequence"/>
</dbReference>
<reference evidence="3 4" key="1">
    <citation type="submission" date="2019-09" db="EMBL/GenBank/DDBJ databases">
        <title>Actinomadura physcomitrii sp. nov., a novel actinomycete isolated from moss [Physcomitrium sphaericum (Ludw) Fuernr].</title>
        <authorList>
            <person name="Liu C."/>
            <person name="Zhuang X."/>
        </authorList>
    </citation>
    <scope>NUCLEOTIDE SEQUENCE [LARGE SCALE GENOMIC DNA]</scope>
    <source>
        <strain evidence="3 4">CYP1-1B</strain>
    </source>
</reference>
<dbReference type="OrthoDB" id="5326046at2"/>
<dbReference type="SUPFAM" id="SSF143011">
    <property type="entry name" value="RelE-like"/>
    <property type="match status" value="1"/>
</dbReference>
<keyword evidence="4" id="KW-1185">Reference proteome</keyword>
<sequence length="104" mass="11507">MGGGGPTGGDVPRGGHALPARGNRVKIEWSPAAKRSAARFMRDQDGMCRLVAAIDRLADDPRPPDAFIRGEYHRLRIGPYRVMYLIQDQLITIDHVDRIADQGE</sequence>
<proteinExistence type="predicted"/>
<gene>
    <name evidence="3" type="ORF">F9B16_40890</name>
</gene>
<organism evidence="3 4">
    <name type="scientific">Actinomadura montaniterrae</name>
    <dbReference type="NCBI Taxonomy" id="1803903"/>
    <lineage>
        <taxon>Bacteria</taxon>
        <taxon>Bacillati</taxon>
        <taxon>Actinomycetota</taxon>
        <taxon>Actinomycetes</taxon>
        <taxon>Streptosporangiales</taxon>
        <taxon>Thermomonosporaceae</taxon>
        <taxon>Actinomadura</taxon>
    </lineage>
</organism>